<dbReference type="InterPro" id="IPR037004">
    <property type="entry name" value="Exonuc_VII_ssu_sf"/>
</dbReference>
<keyword evidence="5" id="KW-0269">Exonuclease</keyword>
<evidence type="ECO:0000256" key="1">
    <source>
        <dbReference type="ARBA" id="ARBA00009998"/>
    </source>
</evidence>
<name>A0A1Q2LFE0_9HELI</name>
<dbReference type="GO" id="GO:0009318">
    <property type="term" value="C:exodeoxyribonuclease VII complex"/>
    <property type="evidence" value="ECO:0007669"/>
    <property type="project" value="UniProtKB-UniRule"/>
</dbReference>
<comment type="similarity">
    <text evidence="1">Belongs to the XseB family.</text>
</comment>
<gene>
    <name evidence="8" type="ORF">XJ32_02340</name>
</gene>
<accession>A0A1Q2LFE0</accession>
<dbReference type="GO" id="GO:0006308">
    <property type="term" value="P:DNA catabolic process"/>
    <property type="evidence" value="ECO:0007669"/>
    <property type="project" value="UniProtKB-UniRule"/>
</dbReference>
<reference evidence="8 9" key="1">
    <citation type="submission" date="2017-02" db="EMBL/GenBank/DDBJ databases">
        <title>Whole genome sequencing of Helicobacter bilis strain AAQJH.</title>
        <authorList>
            <person name="Conlan S."/>
            <person name="Thomas P.J."/>
            <person name="Mullikin J."/>
            <person name="Palmore T.N."/>
            <person name="Frank K.M."/>
            <person name="Segre J.A."/>
        </authorList>
    </citation>
    <scope>NUCLEOTIDE SEQUENCE [LARGE SCALE GENOMIC DNA]</scope>
    <source>
        <strain evidence="8 9">AAQJH</strain>
    </source>
</reference>
<keyword evidence="7" id="KW-0175">Coiled coil</keyword>
<sequence>MTQPTDIDFETHVEKVKDIIKQLNDNTLNLKDGMKLYKDAQAHINMANKMLEEAEFELKNALEQQ</sequence>
<dbReference type="NCBIfam" id="TIGR01280">
    <property type="entry name" value="xseB"/>
    <property type="match status" value="1"/>
</dbReference>
<organism evidence="8 9">
    <name type="scientific">Helicobacter bilis</name>
    <dbReference type="NCBI Taxonomy" id="37372"/>
    <lineage>
        <taxon>Bacteria</taxon>
        <taxon>Pseudomonadati</taxon>
        <taxon>Campylobacterota</taxon>
        <taxon>Epsilonproteobacteria</taxon>
        <taxon>Campylobacterales</taxon>
        <taxon>Helicobacteraceae</taxon>
        <taxon>Helicobacter</taxon>
    </lineage>
</organism>
<protein>
    <recommendedName>
        <fullName evidence="6">Exodeoxyribonuclease VII small subunit</fullName>
        <ecNumber evidence="6">3.1.11.6</ecNumber>
    </recommendedName>
</protein>
<keyword evidence="2" id="KW-0963">Cytoplasm</keyword>
<dbReference type="KEGG" id="hbl:XJ32_02340"/>
<dbReference type="RefSeq" id="WP_077388229.1">
    <property type="nucleotide sequence ID" value="NZ_CP019645.1"/>
</dbReference>
<keyword evidence="3" id="KW-0540">Nuclease</keyword>
<evidence type="ECO:0000256" key="5">
    <source>
        <dbReference type="ARBA" id="ARBA00022839"/>
    </source>
</evidence>
<evidence type="ECO:0000256" key="4">
    <source>
        <dbReference type="ARBA" id="ARBA00022801"/>
    </source>
</evidence>
<evidence type="ECO:0000256" key="6">
    <source>
        <dbReference type="NCBIfam" id="TIGR01280"/>
    </source>
</evidence>
<dbReference type="InterPro" id="IPR003761">
    <property type="entry name" value="Exonuc_VII_S"/>
</dbReference>
<dbReference type="Gene3D" id="1.10.287.1040">
    <property type="entry name" value="Exonuclease VII, small subunit"/>
    <property type="match status" value="1"/>
</dbReference>
<dbReference type="EMBL" id="CP019645">
    <property type="protein sequence ID" value="AQQ59139.1"/>
    <property type="molecule type" value="Genomic_DNA"/>
</dbReference>
<keyword evidence="4" id="KW-0378">Hydrolase</keyword>
<feature type="coiled-coil region" evidence="7">
    <location>
        <begin position="37"/>
        <end position="64"/>
    </location>
</feature>
<proteinExistence type="inferred from homology"/>
<evidence type="ECO:0000313" key="9">
    <source>
        <dbReference type="Proteomes" id="UP000188298"/>
    </source>
</evidence>
<evidence type="ECO:0000256" key="7">
    <source>
        <dbReference type="SAM" id="Coils"/>
    </source>
</evidence>
<evidence type="ECO:0000313" key="8">
    <source>
        <dbReference type="EMBL" id="AQQ59139.1"/>
    </source>
</evidence>
<dbReference type="GO" id="GO:0008855">
    <property type="term" value="F:exodeoxyribonuclease VII activity"/>
    <property type="evidence" value="ECO:0007669"/>
    <property type="project" value="UniProtKB-UniRule"/>
</dbReference>
<dbReference type="AlphaFoldDB" id="A0A1Q2LFE0"/>
<dbReference type="SUPFAM" id="SSF116842">
    <property type="entry name" value="XseB-like"/>
    <property type="match status" value="1"/>
</dbReference>
<dbReference type="Proteomes" id="UP000188298">
    <property type="component" value="Chromosome"/>
</dbReference>
<evidence type="ECO:0000256" key="2">
    <source>
        <dbReference type="ARBA" id="ARBA00022490"/>
    </source>
</evidence>
<dbReference type="Pfam" id="PF02609">
    <property type="entry name" value="Exonuc_VII_S"/>
    <property type="match status" value="1"/>
</dbReference>
<evidence type="ECO:0000256" key="3">
    <source>
        <dbReference type="ARBA" id="ARBA00022722"/>
    </source>
</evidence>
<dbReference type="EC" id="3.1.11.6" evidence="6"/>